<comment type="similarity">
    <text evidence="1">Belongs to the universal ribosomal protein uL23 family.</text>
</comment>
<sequence length="79" mass="9457">MKLVRPGAFEHMPPYILKFIISPQMTRIDVRDYLVKIYDLPVRQVRILNKMGNRRYNCGVCSCFIRSYAILHHDLYLQQ</sequence>
<dbReference type="AlphaFoldDB" id="A0A183IHE0"/>
<evidence type="ECO:0000256" key="3">
    <source>
        <dbReference type="ARBA" id="ARBA00023274"/>
    </source>
</evidence>
<reference evidence="6 7" key="2">
    <citation type="submission" date="2018-11" db="EMBL/GenBank/DDBJ databases">
        <authorList>
            <consortium name="Pathogen Informatics"/>
        </authorList>
    </citation>
    <scope>NUCLEOTIDE SEQUENCE [LARGE SCALE GENOMIC DNA]</scope>
</reference>
<dbReference type="InterPro" id="IPR012677">
    <property type="entry name" value="Nucleotide-bd_a/b_plait_sf"/>
</dbReference>
<dbReference type="GO" id="GO:0003735">
    <property type="term" value="F:structural constituent of ribosome"/>
    <property type="evidence" value="ECO:0007669"/>
    <property type="project" value="InterPro"/>
</dbReference>
<evidence type="ECO:0000313" key="6">
    <source>
        <dbReference type="EMBL" id="VDO99775.1"/>
    </source>
</evidence>
<organism evidence="8">
    <name type="scientific">Soboliphyme baturini</name>
    <dbReference type="NCBI Taxonomy" id="241478"/>
    <lineage>
        <taxon>Eukaryota</taxon>
        <taxon>Metazoa</taxon>
        <taxon>Ecdysozoa</taxon>
        <taxon>Nematoda</taxon>
        <taxon>Enoplea</taxon>
        <taxon>Dorylaimia</taxon>
        <taxon>Dioctophymatida</taxon>
        <taxon>Dioctophymatoidea</taxon>
        <taxon>Soboliphymatidae</taxon>
        <taxon>Soboliphyme</taxon>
    </lineage>
</organism>
<evidence type="ECO:0000313" key="8">
    <source>
        <dbReference type="WBParaSite" id="SBAD_0000317901-mRNA-1"/>
    </source>
</evidence>
<evidence type="ECO:0000256" key="5">
    <source>
        <dbReference type="ARBA" id="ARBA00041375"/>
    </source>
</evidence>
<dbReference type="GO" id="GO:0032543">
    <property type="term" value="P:mitochondrial translation"/>
    <property type="evidence" value="ECO:0007669"/>
    <property type="project" value="TreeGrafter"/>
</dbReference>
<dbReference type="WBParaSite" id="SBAD_0000317901-mRNA-1">
    <property type="protein sequence ID" value="SBAD_0000317901-mRNA-1"/>
    <property type="gene ID" value="SBAD_0000317901"/>
</dbReference>
<dbReference type="InterPro" id="IPR012678">
    <property type="entry name" value="Ribosomal_uL23/eL15/eS24_sf"/>
</dbReference>
<gene>
    <name evidence="6" type="ORF">SBAD_LOCUS3035</name>
</gene>
<dbReference type="Proteomes" id="UP000270296">
    <property type="component" value="Unassembled WGS sequence"/>
</dbReference>
<dbReference type="GO" id="GO:0005762">
    <property type="term" value="C:mitochondrial large ribosomal subunit"/>
    <property type="evidence" value="ECO:0007669"/>
    <property type="project" value="TreeGrafter"/>
</dbReference>
<proteinExistence type="inferred from homology"/>
<dbReference type="InterPro" id="IPR013025">
    <property type="entry name" value="Ribosomal_uL23-like"/>
</dbReference>
<evidence type="ECO:0000256" key="1">
    <source>
        <dbReference type="ARBA" id="ARBA00006700"/>
    </source>
</evidence>
<dbReference type="EMBL" id="UZAM01007533">
    <property type="protein sequence ID" value="VDO99775.1"/>
    <property type="molecule type" value="Genomic_DNA"/>
</dbReference>
<dbReference type="OrthoDB" id="275582at2759"/>
<evidence type="ECO:0000313" key="7">
    <source>
        <dbReference type="Proteomes" id="UP000270296"/>
    </source>
</evidence>
<dbReference type="PANTHER" id="PTHR12059:SF5">
    <property type="entry name" value="LARGE RIBOSOMAL SUBUNIT PROTEIN UL23M"/>
    <property type="match status" value="1"/>
</dbReference>
<dbReference type="Gene3D" id="3.30.70.330">
    <property type="match status" value="1"/>
</dbReference>
<keyword evidence="3" id="KW-0687">Ribonucleoprotein</keyword>
<name>A0A183IHE0_9BILA</name>
<keyword evidence="2" id="KW-0689">Ribosomal protein</keyword>
<accession>A0A183IHE0</accession>
<keyword evidence="7" id="KW-1185">Reference proteome</keyword>
<evidence type="ECO:0000256" key="2">
    <source>
        <dbReference type="ARBA" id="ARBA00022980"/>
    </source>
</evidence>
<dbReference type="SUPFAM" id="SSF54189">
    <property type="entry name" value="Ribosomal proteins S24e, L23 and L15e"/>
    <property type="match status" value="1"/>
</dbReference>
<protein>
    <recommendedName>
        <fullName evidence="4">Large ribosomal subunit protein uL23m</fullName>
    </recommendedName>
    <alternativeName>
        <fullName evidence="5">39S ribosomal protein L23, mitochondrial</fullName>
    </alternativeName>
</protein>
<reference evidence="8" key="1">
    <citation type="submission" date="2016-06" db="UniProtKB">
        <authorList>
            <consortium name="WormBaseParasite"/>
        </authorList>
    </citation>
    <scope>IDENTIFICATION</scope>
</reference>
<evidence type="ECO:0000256" key="4">
    <source>
        <dbReference type="ARBA" id="ARBA00039977"/>
    </source>
</evidence>
<dbReference type="PANTHER" id="PTHR12059">
    <property type="entry name" value="RIBOSOMAL PROTEIN L23-RELATED"/>
    <property type="match status" value="1"/>
</dbReference>